<dbReference type="CDD" id="cd00093">
    <property type="entry name" value="HTH_XRE"/>
    <property type="match status" value="1"/>
</dbReference>
<name>A0A395XEE8_9BIFI</name>
<evidence type="ECO:0000313" key="4">
    <source>
        <dbReference type="Proteomes" id="UP000265970"/>
    </source>
</evidence>
<dbReference type="Proteomes" id="UP000265970">
    <property type="component" value="Unassembled WGS sequence"/>
</dbReference>
<accession>A0A395XEE8</accession>
<evidence type="ECO:0000256" key="1">
    <source>
        <dbReference type="SAM" id="MobiDB-lite"/>
    </source>
</evidence>
<protein>
    <submittedName>
        <fullName evidence="3">XRE family transcriptional regulator</fullName>
    </submittedName>
</protein>
<dbReference type="PROSITE" id="PS50943">
    <property type="entry name" value="HTH_CROC1"/>
    <property type="match status" value="1"/>
</dbReference>
<dbReference type="SMART" id="SM00530">
    <property type="entry name" value="HTH_XRE"/>
    <property type="match status" value="1"/>
</dbReference>
<feature type="domain" description="HTH cro/C1-type" evidence="2">
    <location>
        <begin position="22"/>
        <end position="69"/>
    </location>
</feature>
<proteinExistence type="predicted"/>
<dbReference type="RefSeq" id="WP_118239762.1">
    <property type="nucleotide sequence ID" value="NZ_QRZV01000009.1"/>
</dbReference>
<feature type="region of interest" description="Disordered" evidence="1">
    <location>
        <begin position="78"/>
        <end position="107"/>
    </location>
</feature>
<dbReference type="SUPFAM" id="SSF47413">
    <property type="entry name" value="lambda repressor-like DNA-binding domains"/>
    <property type="match status" value="1"/>
</dbReference>
<dbReference type="EMBL" id="QRZV01000009">
    <property type="protein sequence ID" value="RGW06998.1"/>
    <property type="molecule type" value="Genomic_DNA"/>
</dbReference>
<dbReference type="Pfam" id="PF01381">
    <property type="entry name" value="HTH_3"/>
    <property type="match status" value="1"/>
</dbReference>
<gene>
    <name evidence="3" type="ORF">DWV92_09275</name>
</gene>
<dbReference type="Gene3D" id="1.10.260.40">
    <property type="entry name" value="lambda repressor-like DNA-binding domains"/>
    <property type="match status" value="1"/>
</dbReference>
<sequence>METIATFRQAMAQIMKGRMAFHGVKQAETAEAIGISQSQLSKILRADRPIDLETFEALCTFLGDDAAALVAQGRALADRSATNDNTDKSQDALVDANTADRAPDMSGWTADEQADYVANHLDQFDVAAKRGDTEAEQLAYEEMP</sequence>
<reference evidence="3 4" key="1">
    <citation type="submission" date="2018-08" db="EMBL/GenBank/DDBJ databases">
        <title>A genome reference for cultivated species of the human gut microbiota.</title>
        <authorList>
            <person name="Zou Y."/>
            <person name="Xue W."/>
            <person name="Luo G."/>
        </authorList>
    </citation>
    <scope>NUCLEOTIDE SEQUENCE [LARGE SCALE GENOMIC DNA]</scope>
    <source>
        <strain evidence="3 4">AF13-3LB</strain>
    </source>
</reference>
<organism evidence="3 4">
    <name type="scientific">Bifidobacterium pseudolongum</name>
    <dbReference type="NCBI Taxonomy" id="1694"/>
    <lineage>
        <taxon>Bacteria</taxon>
        <taxon>Bacillati</taxon>
        <taxon>Actinomycetota</taxon>
        <taxon>Actinomycetes</taxon>
        <taxon>Bifidobacteriales</taxon>
        <taxon>Bifidobacteriaceae</taxon>
        <taxon>Bifidobacterium</taxon>
    </lineage>
</organism>
<dbReference type="GO" id="GO:0003677">
    <property type="term" value="F:DNA binding"/>
    <property type="evidence" value="ECO:0007669"/>
    <property type="project" value="InterPro"/>
</dbReference>
<evidence type="ECO:0000313" key="3">
    <source>
        <dbReference type="EMBL" id="RGW06998.1"/>
    </source>
</evidence>
<dbReference type="InterPro" id="IPR001387">
    <property type="entry name" value="Cro/C1-type_HTH"/>
</dbReference>
<evidence type="ECO:0000259" key="2">
    <source>
        <dbReference type="PROSITE" id="PS50943"/>
    </source>
</evidence>
<dbReference type="AlphaFoldDB" id="A0A395XEE8"/>
<comment type="caution">
    <text evidence="3">The sequence shown here is derived from an EMBL/GenBank/DDBJ whole genome shotgun (WGS) entry which is preliminary data.</text>
</comment>
<dbReference type="InterPro" id="IPR010982">
    <property type="entry name" value="Lambda_DNA-bd_dom_sf"/>
</dbReference>